<dbReference type="RefSeq" id="WP_120039281.1">
    <property type="nucleotide sequence ID" value="NZ_QZFU01000016.1"/>
</dbReference>
<evidence type="ECO:0000256" key="1">
    <source>
        <dbReference type="SAM" id="MobiDB-lite"/>
    </source>
</evidence>
<keyword evidence="3" id="KW-1185">Reference proteome</keyword>
<protein>
    <recommendedName>
        <fullName evidence="4">Heavy-metal-associated domain-containing protein</fullName>
    </recommendedName>
</protein>
<organism evidence="2 3">
    <name type="scientific">Nocardia panacis</name>
    <dbReference type="NCBI Taxonomy" id="2340916"/>
    <lineage>
        <taxon>Bacteria</taxon>
        <taxon>Bacillati</taxon>
        <taxon>Actinomycetota</taxon>
        <taxon>Actinomycetes</taxon>
        <taxon>Mycobacteriales</taxon>
        <taxon>Nocardiaceae</taxon>
        <taxon>Nocardia</taxon>
    </lineage>
</organism>
<reference evidence="2 3" key="1">
    <citation type="submission" date="2018-09" db="EMBL/GenBank/DDBJ databases">
        <title>YIM PH21274 draft genome.</title>
        <authorList>
            <person name="Miao C."/>
        </authorList>
    </citation>
    <scope>NUCLEOTIDE SEQUENCE [LARGE SCALE GENOMIC DNA]</scope>
    <source>
        <strain evidence="2 3">YIM PH 21724</strain>
    </source>
</reference>
<dbReference type="AlphaFoldDB" id="A0A3A4KP20"/>
<name>A0A3A4KP20_9NOCA</name>
<sequence length="298" mass="31428">MQERLKLAAFGGGLVVLFGAALGIGALVGEPESAPEHDMATHETHTAPSDETGLADSRSGYTLTDLTAPTAPNQAGPLRFRILGPDGAAVTAFTPQHEKKLHLIVARTDTTGYRHVHPVMDDAGAWSIDWNWSAPGSYRVFADFAPETKSGPLPLTLSRTVTVAGPVDLQPLPPPVRTANVDGYQVRMAGDLSTAGSELRFTVTKDGAPVTDLDPYLGAYGHLVALRGSDLAYLHVHPEGEIGRTPPGPEIAFHAQAPSTGQYRLFLDFSHRGKVRTAEFTAEVTGAPAAAGAHGHGH</sequence>
<accession>A0A3A4KP20</accession>
<evidence type="ECO:0008006" key="4">
    <source>
        <dbReference type="Google" id="ProtNLM"/>
    </source>
</evidence>
<feature type="region of interest" description="Disordered" evidence="1">
    <location>
        <begin position="33"/>
        <end position="59"/>
    </location>
</feature>
<evidence type="ECO:0000313" key="2">
    <source>
        <dbReference type="EMBL" id="RJO76352.1"/>
    </source>
</evidence>
<gene>
    <name evidence="2" type="ORF">D5S18_08400</name>
</gene>
<comment type="caution">
    <text evidence="2">The sequence shown here is derived from an EMBL/GenBank/DDBJ whole genome shotgun (WGS) entry which is preliminary data.</text>
</comment>
<dbReference type="OrthoDB" id="128043at2"/>
<proteinExistence type="predicted"/>
<dbReference type="EMBL" id="QZFU01000016">
    <property type="protein sequence ID" value="RJO76352.1"/>
    <property type="molecule type" value="Genomic_DNA"/>
</dbReference>
<feature type="compositionally biased region" description="Basic and acidic residues" evidence="1">
    <location>
        <begin position="34"/>
        <end position="45"/>
    </location>
</feature>
<dbReference type="Proteomes" id="UP000266677">
    <property type="component" value="Unassembled WGS sequence"/>
</dbReference>
<evidence type="ECO:0000313" key="3">
    <source>
        <dbReference type="Proteomes" id="UP000266677"/>
    </source>
</evidence>